<evidence type="ECO:0000256" key="6">
    <source>
        <dbReference type="SAM" id="MobiDB-lite"/>
    </source>
</evidence>
<accession>A0A8H1LH45</accession>
<feature type="transmembrane region" description="Helical" evidence="7">
    <location>
        <begin position="356"/>
        <end position="374"/>
    </location>
</feature>
<evidence type="ECO:0000256" key="7">
    <source>
        <dbReference type="SAM" id="Phobius"/>
    </source>
</evidence>
<comment type="subcellular location">
    <subcellularLocation>
        <location evidence="1">Cell inner membrane</location>
        <topology evidence="1">Multi-pass membrane protein</topology>
    </subcellularLocation>
</comment>
<dbReference type="AlphaFoldDB" id="A0A8H1LH45"/>
<evidence type="ECO:0000313" key="10">
    <source>
        <dbReference type="Proteomes" id="UP000298111"/>
    </source>
</evidence>
<feature type="transmembrane region" description="Helical" evidence="7">
    <location>
        <begin position="214"/>
        <end position="233"/>
    </location>
</feature>
<feature type="region of interest" description="Disordered" evidence="6">
    <location>
        <begin position="450"/>
        <end position="473"/>
    </location>
</feature>
<dbReference type="EMBL" id="RCIY01000062">
    <property type="protein sequence ID" value="TGG82170.1"/>
    <property type="molecule type" value="Genomic_DNA"/>
</dbReference>
<organism evidence="9 10">
    <name type="scientific">Streptomyces albus</name>
    <dbReference type="NCBI Taxonomy" id="1888"/>
    <lineage>
        <taxon>Bacteria</taxon>
        <taxon>Bacillati</taxon>
        <taxon>Actinomycetota</taxon>
        <taxon>Actinomycetes</taxon>
        <taxon>Kitasatosporales</taxon>
        <taxon>Streptomycetaceae</taxon>
        <taxon>Streptomyces</taxon>
    </lineage>
</organism>
<sequence>MSGVAVLGGADPYATLGRPGRRLVACALLGCAFLAMLDGTVVGTALPRIVEQLGDGSSWYVWLVTAYLLTSSVSVPVYGRFSDLYGRRRLLLGGLTLFLVGSLACGFAGTLSALVIARAAQGLGAGALLTLGMALLRDLFPPERGGGLLRMQTALAGMMIVGMVGGPLIGGLLADHADWRWAFWLNLPLGLAAAYVLLRVLPEHRPSDHPEQSRCLDVAGIGLLTAGLSLVLIGLSLKGNAQAGRPVGWDDPAVAGTLAVGLLLLVALVPVERRAAVPVLPLRLFTHHSYGALLTAGFFFQAAALPLGILTPLYFQHVRGYSATVSGLMLLPLLIGMTLGNRLTAALILRSGHTKPVLLAGAGLLTLGTASFAALGPTTPPPLTGLWLLLAGLGTGPAMGGLTIATQNAVPRADMGTATAGAALTKQLGGAVGLAVAQTLLVRRSAAFGATSGSAPAPTDGRPGGHPGGGPGVAALGEALGHTVAWAGAVGGLLAVAALVSMRDVTLPSKSPRAGAGKPAGTPTVTR</sequence>
<feature type="transmembrane region" description="Helical" evidence="7">
    <location>
        <begin position="386"/>
        <end position="405"/>
    </location>
</feature>
<feature type="domain" description="Major facilitator superfamily (MFS) profile" evidence="8">
    <location>
        <begin position="24"/>
        <end position="506"/>
    </location>
</feature>
<evidence type="ECO:0000256" key="2">
    <source>
        <dbReference type="ARBA" id="ARBA00022448"/>
    </source>
</evidence>
<dbReference type="SUPFAM" id="SSF103473">
    <property type="entry name" value="MFS general substrate transporter"/>
    <property type="match status" value="1"/>
</dbReference>
<evidence type="ECO:0000256" key="3">
    <source>
        <dbReference type="ARBA" id="ARBA00022692"/>
    </source>
</evidence>
<dbReference type="GO" id="GO:0022857">
    <property type="term" value="F:transmembrane transporter activity"/>
    <property type="evidence" value="ECO:0007669"/>
    <property type="project" value="InterPro"/>
</dbReference>
<dbReference type="InterPro" id="IPR036259">
    <property type="entry name" value="MFS_trans_sf"/>
</dbReference>
<feature type="transmembrane region" description="Helical" evidence="7">
    <location>
        <begin position="181"/>
        <end position="202"/>
    </location>
</feature>
<dbReference type="InterPro" id="IPR011701">
    <property type="entry name" value="MFS"/>
</dbReference>
<dbReference type="InterPro" id="IPR020846">
    <property type="entry name" value="MFS_dom"/>
</dbReference>
<dbReference type="Gene3D" id="1.20.1720.10">
    <property type="entry name" value="Multidrug resistance protein D"/>
    <property type="match status" value="1"/>
</dbReference>
<protein>
    <submittedName>
        <fullName evidence="9">MFS transporter</fullName>
    </submittedName>
</protein>
<dbReference type="PANTHER" id="PTHR23501">
    <property type="entry name" value="MAJOR FACILITATOR SUPERFAMILY"/>
    <property type="match status" value="1"/>
</dbReference>
<dbReference type="PANTHER" id="PTHR23501:SF191">
    <property type="entry name" value="VACUOLAR BASIC AMINO ACID TRANSPORTER 4"/>
    <property type="match status" value="1"/>
</dbReference>
<feature type="region of interest" description="Disordered" evidence="6">
    <location>
        <begin position="507"/>
        <end position="527"/>
    </location>
</feature>
<feature type="transmembrane region" description="Helical" evidence="7">
    <location>
        <begin position="292"/>
        <end position="315"/>
    </location>
</feature>
<reference evidence="9 10" key="1">
    <citation type="submission" date="2018-10" db="EMBL/GenBank/DDBJ databases">
        <title>Isolation of pseudouridimycin from Streptomyces albus DSM 40763.</title>
        <authorList>
            <person name="Rosenqvist P."/>
            <person name="Metsae-Ketelae M."/>
            <person name="Virta P."/>
        </authorList>
    </citation>
    <scope>NUCLEOTIDE SEQUENCE [LARGE SCALE GENOMIC DNA]</scope>
    <source>
        <strain evidence="9 10">DSM 40763</strain>
    </source>
</reference>
<feature type="transmembrane region" description="Helical" evidence="7">
    <location>
        <begin position="148"/>
        <end position="169"/>
    </location>
</feature>
<feature type="transmembrane region" description="Helical" evidence="7">
    <location>
        <begin position="253"/>
        <end position="271"/>
    </location>
</feature>
<feature type="transmembrane region" description="Helical" evidence="7">
    <location>
        <begin position="327"/>
        <end position="349"/>
    </location>
</feature>
<dbReference type="GeneID" id="75184976"/>
<keyword evidence="5 7" id="KW-0472">Membrane</keyword>
<evidence type="ECO:0000259" key="8">
    <source>
        <dbReference type="PROSITE" id="PS50850"/>
    </source>
</evidence>
<dbReference type="RefSeq" id="WP_031174891.1">
    <property type="nucleotide sequence ID" value="NZ_BBQG01000011.1"/>
</dbReference>
<dbReference type="Pfam" id="PF07690">
    <property type="entry name" value="MFS_1"/>
    <property type="match status" value="1"/>
</dbReference>
<evidence type="ECO:0000256" key="4">
    <source>
        <dbReference type="ARBA" id="ARBA00022989"/>
    </source>
</evidence>
<dbReference type="Gene3D" id="1.20.1250.20">
    <property type="entry name" value="MFS general substrate transporter like domains"/>
    <property type="match status" value="1"/>
</dbReference>
<dbReference type="PROSITE" id="PS50850">
    <property type="entry name" value="MFS"/>
    <property type="match status" value="1"/>
</dbReference>
<evidence type="ECO:0000256" key="5">
    <source>
        <dbReference type="ARBA" id="ARBA00023136"/>
    </source>
</evidence>
<keyword evidence="4 7" id="KW-1133">Transmembrane helix</keyword>
<feature type="transmembrane region" description="Helical" evidence="7">
    <location>
        <begin position="23"/>
        <end position="47"/>
    </location>
</feature>
<dbReference type="GO" id="GO:0005886">
    <property type="term" value="C:plasma membrane"/>
    <property type="evidence" value="ECO:0007669"/>
    <property type="project" value="UniProtKB-SubCell"/>
</dbReference>
<dbReference type="Proteomes" id="UP000298111">
    <property type="component" value="Unassembled WGS sequence"/>
</dbReference>
<gene>
    <name evidence="9" type="ORF">D8771_16310</name>
</gene>
<name>A0A8H1LH45_9ACTN</name>
<feature type="transmembrane region" description="Helical" evidence="7">
    <location>
        <begin position="90"/>
        <end position="109"/>
    </location>
</feature>
<proteinExistence type="predicted"/>
<keyword evidence="2" id="KW-0813">Transport</keyword>
<feature type="transmembrane region" description="Helical" evidence="7">
    <location>
        <begin position="59"/>
        <end position="78"/>
    </location>
</feature>
<evidence type="ECO:0000256" key="1">
    <source>
        <dbReference type="ARBA" id="ARBA00004429"/>
    </source>
</evidence>
<evidence type="ECO:0000313" key="9">
    <source>
        <dbReference type="EMBL" id="TGG82170.1"/>
    </source>
</evidence>
<feature type="transmembrane region" description="Helical" evidence="7">
    <location>
        <begin position="115"/>
        <end position="136"/>
    </location>
</feature>
<keyword evidence="3 7" id="KW-0812">Transmembrane</keyword>
<feature type="compositionally biased region" description="Gly residues" evidence="6">
    <location>
        <begin position="462"/>
        <end position="472"/>
    </location>
</feature>
<comment type="caution">
    <text evidence="9">The sequence shown here is derived from an EMBL/GenBank/DDBJ whole genome shotgun (WGS) entry which is preliminary data.</text>
</comment>